<keyword evidence="3" id="KW-1185">Reference proteome</keyword>
<name>A0A196SAC7_BLAHN</name>
<comment type="caution">
    <text evidence="2">The sequence shown here is derived from an EMBL/GenBank/DDBJ whole genome shotgun (WGS) entry which is preliminary data.</text>
</comment>
<keyword evidence="1" id="KW-0175">Coiled coil</keyword>
<proteinExistence type="predicted"/>
<dbReference type="InterPro" id="IPR016135">
    <property type="entry name" value="UBQ-conjugating_enzyme/RWD"/>
</dbReference>
<protein>
    <submittedName>
        <fullName evidence="2">Uncharacterized protein</fullName>
    </submittedName>
</protein>
<organism evidence="2 3">
    <name type="scientific">Blastocystis sp. subtype 1 (strain ATCC 50177 / NandII)</name>
    <dbReference type="NCBI Taxonomy" id="478820"/>
    <lineage>
        <taxon>Eukaryota</taxon>
        <taxon>Sar</taxon>
        <taxon>Stramenopiles</taxon>
        <taxon>Bigyra</taxon>
        <taxon>Opalozoa</taxon>
        <taxon>Opalinata</taxon>
        <taxon>Blastocystidae</taxon>
        <taxon>Blastocystis</taxon>
    </lineage>
</organism>
<evidence type="ECO:0000313" key="3">
    <source>
        <dbReference type="Proteomes" id="UP000078348"/>
    </source>
</evidence>
<dbReference type="Proteomes" id="UP000078348">
    <property type="component" value="Unassembled WGS sequence"/>
</dbReference>
<dbReference type="CDD" id="cd11685">
    <property type="entry name" value="UEV_TSG101-like"/>
    <property type="match status" value="1"/>
</dbReference>
<evidence type="ECO:0000313" key="2">
    <source>
        <dbReference type="EMBL" id="OAO13052.1"/>
    </source>
</evidence>
<sequence>MDPSAEMYLGRLNPVNRMAIQNVILTYPELRSCPVTMVCLTLDGIPKNYIQCQFYHSCQYRGTTYRIHMELDVPSYFPTEQLALFIRPDVGSKVFPIQGLVNPDGRIIYQPIAQIGRGITMMQFMQWLDQLFNETFPVCNDPIPALINSCKNLLYPDFISLYESVHSKEEELKANCESLKETSALLKDATEQAKGSITQLTEQKETLQRKLKELESVASLQRSGGNTLESNYRLAFSFSPDEKRQLMELEASEKAHKDLNDILSSMLSRENMEEGIDLIRTNAKELFEAKYLKGVVKAKLSSAAAPAPYVSRY</sequence>
<evidence type="ECO:0000256" key="1">
    <source>
        <dbReference type="SAM" id="Coils"/>
    </source>
</evidence>
<reference evidence="2 3" key="1">
    <citation type="submission" date="2016-05" db="EMBL/GenBank/DDBJ databases">
        <title>Nuclear genome of Blastocystis sp. subtype 1 NandII.</title>
        <authorList>
            <person name="Gentekaki E."/>
            <person name="Curtis B."/>
            <person name="Stairs C."/>
            <person name="Eme L."/>
            <person name="Herman E."/>
            <person name="Klimes V."/>
            <person name="Arias M.C."/>
            <person name="Elias M."/>
            <person name="Hilliou F."/>
            <person name="Klute M."/>
            <person name="Malik S.-B."/>
            <person name="Pightling A."/>
            <person name="Rachubinski R."/>
            <person name="Salas D."/>
            <person name="Schlacht A."/>
            <person name="Suga H."/>
            <person name="Archibald J."/>
            <person name="Ball S.G."/>
            <person name="Clark G."/>
            <person name="Dacks J."/>
            <person name="Van Der Giezen M."/>
            <person name="Tsaousis A."/>
            <person name="Roger A."/>
        </authorList>
    </citation>
    <scope>NUCLEOTIDE SEQUENCE [LARGE SCALE GENOMIC DNA]</scope>
    <source>
        <strain evidence="3">ATCC 50177 / NandII</strain>
    </source>
</reference>
<feature type="coiled-coil region" evidence="1">
    <location>
        <begin position="162"/>
        <end position="217"/>
    </location>
</feature>
<dbReference type="OrthoDB" id="204794at2759"/>
<accession>A0A196SAC7</accession>
<dbReference type="AlphaFoldDB" id="A0A196SAC7"/>
<gene>
    <name evidence="2" type="ORF">AV274_5269</name>
</gene>
<dbReference type="Gene3D" id="3.10.110.10">
    <property type="entry name" value="Ubiquitin Conjugating Enzyme"/>
    <property type="match status" value="1"/>
</dbReference>
<dbReference type="EMBL" id="LXWW01000472">
    <property type="protein sequence ID" value="OAO13052.1"/>
    <property type="molecule type" value="Genomic_DNA"/>
</dbReference>